<dbReference type="eggNOG" id="COG4783">
    <property type="taxonomic scope" value="Bacteria"/>
</dbReference>
<dbReference type="PROSITE" id="PS50005">
    <property type="entry name" value="TPR"/>
    <property type="match status" value="1"/>
</dbReference>
<evidence type="ECO:0000313" key="12">
    <source>
        <dbReference type="Proteomes" id="UP000002601"/>
    </source>
</evidence>
<dbReference type="STRING" id="526222.Desal_2930"/>
<keyword evidence="4" id="KW-0378">Hydrolase</keyword>
<evidence type="ECO:0000256" key="9">
    <source>
        <dbReference type="SAM" id="Phobius"/>
    </source>
</evidence>
<evidence type="ECO:0000256" key="7">
    <source>
        <dbReference type="PROSITE-ProRule" id="PRU00339"/>
    </source>
</evidence>
<keyword evidence="3" id="KW-0479">Metal-binding</keyword>
<evidence type="ECO:0000259" key="10">
    <source>
        <dbReference type="Pfam" id="PF01435"/>
    </source>
</evidence>
<dbReference type="CDD" id="cd07333">
    <property type="entry name" value="M48C_bepA_like"/>
    <property type="match status" value="1"/>
</dbReference>
<dbReference type="Proteomes" id="UP000002601">
    <property type="component" value="Chromosome"/>
</dbReference>
<dbReference type="GO" id="GO:0016020">
    <property type="term" value="C:membrane"/>
    <property type="evidence" value="ECO:0007669"/>
    <property type="project" value="TreeGrafter"/>
</dbReference>
<feature type="compositionally biased region" description="Basic and acidic residues" evidence="8">
    <location>
        <begin position="454"/>
        <end position="464"/>
    </location>
</feature>
<evidence type="ECO:0000256" key="4">
    <source>
        <dbReference type="ARBA" id="ARBA00022801"/>
    </source>
</evidence>
<evidence type="ECO:0000256" key="8">
    <source>
        <dbReference type="SAM" id="MobiDB-lite"/>
    </source>
</evidence>
<comment type="cofactor">
    <cofactor evidence="1">
        <name>Zn(2+)</name>
        <dbReference type="ChEBI" id="CHEBI:29105"/>
    </cofactor>
</comment>
<evidence type="ECO:0000256" key="2">
    <source>
        <dbReference type="ARBA" id="ARBA00022670"/>
    </source>
</evidence>
<evidence type="ECO:0000313" key="11">
    <source>
        <dbReference type="EMBL" id="ACS80982.1"/>
    </source>
</evidence>
<feature type="compositionally biased region" description="Basic and acidic residues" evidence="8">
    <location>
        <begin position="433"/>
        <end position="445"/>
    </location>
</feature>
<evidence type="ECO:0000256" key="5">
    <source>
        <dbReference type="ARBA" id="ARBA00022833"/>
    </source>
</evidence>
<dbReference type="InterPro" id="IPR051156">
    <property type="entry name" value="Mito/Outer_Membr_Metalloprot"/>
</dbReference>
<dbReference type="InterPro" id="IPR001915">
    <property type="entry name" value="Peptidase_M48"/>
</dbReference>
<keyword evidence="2" id="KW-0645">Protease</keyword>
<feature type="transmembrane region" description="Helical" evidence="9">
    <location>
        <begin position="125"/>
        <end position="146"/>
    </location>
</feature>
<dbReference type="SUPFAM" id="SSF48452">
    <property type="entry name" value="TPR-like"/>
    <property type="match status" value="1"/>
</dbReference>
<keyword evidence="6" id="KW-0482">Metalloprotease</keyword>
<organism evidence="11 12">
    <name type="scientific">Maridesulfovibrio salexigens (strain ATCC 14822 / DSM 2638 / NCIMB 8403 / VKM B-1763)</name>
    <name type="common">Desulfovibrio salexigens</name>
    <dbReference type="NCBI Taxonomy" id="526222"/>
    <lineage>
        <taxon>Bacteria</taxon>
        <taxon>Pseudomonadati</taxon>
        <taxon>Thermodesulfobacteriota</taxon>
        <taxon>Desulfovibrionia</taxon>
        <taxon>Desulfovibrionales</taxon>
        <taxon>Desulfovibrionaceae</taxon>
        <taxon>Maridesulfovibrio</taxon>
    </lineage>
</organism>
<dbReference type="Gene3D" id="1.25.40.10">
    <property type="entry name" value="Tetratricopeptide repeat domain"/>
    <property type="match status" value="1"/>
</dbReference>
<feature type="region of interest" description="Disordered" evidence="8">
    <location>
        <begin position="433"/>
        <end position="464"/>
    </location>
</feature>
<keyword evidence="12" id="KW-1185">Reference proteome</keyword>
<dbReference type="GO" id="GO:0051603">
    <property type="term" value="P:proteolysis involved in protein catabolic process"/>
    <property type="evidence" value="ECO:0007669"/>
    <property type="project" value="TreeGrafter"/>
</dbReference>
<dbReference type="PANTHER" id="PTHR22726">
    <property type="entry name" value="METALLOENDOPEPTIDASE OMA1"/>
    <property type="match status" value="1"/>
</dbReference>
<dbReference type="GO" id="GO:0046872">
    <property type="term" value="F:metal ion binding"/>
    <property type="evidence" value="ECO:0007669"/>
    <property type="project" value="UniProtKB-KW"/>
</dbReference>
<feature type="repeat" description="TPR" evidence="7">
    <location>
        <begin position="285"/>
        <end position="318"/>
    </location>
</feature>
<evidence type="ECO:0000256" key="1">
    <source>
        <dbReference type="ARBA" id="ARBA00001947"/>
    </source>
</evidence>
<reference evidence="11 12" key="1">
    <citation type="submission" date="2009-06" db="EMBL/GenBank/DDBJ databases">
        <title>Complete sequence of Desulfovibrio salexigens DSM 2638.</title>
        <authorList>
            <consortium name="US DOE Joint Genome Institute"/>
            <person name="Lucas S."/>
            <person name="Copeland A."/>
            <person name="Lapidus A."/>
            <person name="Glavina del Rio T."/>
            <person name="Tice H."/>
            <person name="Bruce D."/>
            <person name="Goodwin L."/>
            <person name="Pitluck S."/>
            <person name="Munk A.C."/>
            <person name="Brettin T."/>
            <person name="Detter J.C."/>
            <person name="Han C."/>
            <person name="Tapia R."/>
            <person name="Larimer F."/>
            <person name="Land M."/>
            <person name="Hauser L."/>
            <person name="Kyrpides N."/>
            <person name="Anderson I."/>
            <person name="Wall J.D."/>
            <person name="Arkin A.P."/>
            <person name="Dehal P."/>
            <person name="Chivian D."/>
            <person name="Giles B."/>
            <person name="Hazen T.C."/>
        </authorList>
    </citation>
    <scope>NUCLEOTIDE SEQUENCE [LARGE SCALE GENOMIC DNA]</scope>
    <source>
        <strain evidence="12">ATCC 14822 / DSM 2638 / NCIMB 8403 / VKM B-1763</strain>
    </source>
</reference>
<dbReference type="Pfam" id="PF01435">
    <property type="entry name" value="Peptidase_M48"/>
    <property type="match status" value="1"/>
</dbReference>
<evidence type="ECO:0000256" key="6">
    <source>
        <dbReference type="ARBA" id="ARBA00023049"/>
    </source>
</evidence>
<dbReference type="InterPro" id="IPR019734">
    <property type="entry name" value="TPR_rpt"/>
</dbReference>
<dbReference type="SMART" id="SM00028">
    <property type="entry name" value="TPR"/>
    <property type="match status" value="4"/>
</dbReference>
<evidence type="ECO:0000256" key="3">
    <source>
        <dbReference type="ARBA" id="ARBA00022723"/>
    </source>
</evidence>
<proteinExistence type="predicted"/>
<dbReference type="Pfam" id="PF13181">
    <property type="entry name" value="TPR_8"/>
    <property type="match status" value="1"/>
</dbReference>
<keyword evidence="9" id="KW-0472">Membrane</keyword>
<name>C6C0N5_MARSD</name>
<accession>C6C0N5</accession>
<keyword evidence="9" id="KW-1133">Transmembrane helix</keyword>
<dbReference type="InterPro" id="IPR011990">
    <property type="entry name" value="TPR-like_helical_dom_sf"/>
</dbReference>
<dbReference type="AlphaFoldDB" id="C6C0N5"/>
<dbReference type="PANTHER" id="PTHR22726:SF1">
    <property type="entry name" value="METALLOENDOPEPTIDASE OMA1, MITOCHONDRIAL"/>
    <property type="match status" value="1"/>
</dbReference>
<dbReference type="GO" id="GO:0004222">
    <property type="term" value="F:metalloendopeptidase activity"/>
    <property type="evidence" value="ECO:0007669"/>
    <property type="project" value="InterPro"/>
</dbReference>
<dbReference type="HOGENOM" id="CLU_030556_2_0_7"/>
<dbReference type="EMBL" id="CP001649">
    <property type="protein sequence ID" value="ACS80982.1"/>
    <property type="molecule type" value="Genomic_DNA"/>
</dbReference>
<dbReference type="Gene3D" id="3.30.2010.10">
    <property type="entry name" value="Metalloproteases ('zincins'), catalytic domain"/>
    <property type="match status" value="1"/>
</dbReference>
<protein>
    <submittedName>
        <fullName evidence="11">Peptidase M48 Ste24p</fullName>
    </submittedName>
</protein>
<keyword evidence="7" id="KW-0802">TPR repeat</keyword>
<keyword evidence="9" id="KW-0812">Transmembrane</keyword>
<sequence length="464" mass="52332">MTPQATANSLFGDFTVKDEIKLGGEFDKMVRNRLPIILDPQIEGYVKHLVAKVAKHIPPQPFPITATVIRNNAMNAFAVPGGYVYVYTGLILNMKHEAELAAVIGHELAHVSLRHVARRMEKMKMVNFASMLGTLAGMLVGIAGGGSNMGNLGSAIAVGSMGGATSAYLNYTQENEREADHLGMNYLVAAGYNPQSMIDGFKVMKQRQWHISNTNIPTYLSTHPGLDSRIGYLQDRFKRMPPEYFERKDDDAAFFKVQTLIRARLTSADVALAYYMAIPENERTCLDHLGLGIVYTRMKQYKKAELSFNQAHELCPDDTLILREQGRFFFTIGEMDKASPLLREAYLREPRDAMTLFFIARIEGTRKNYKQAILTMRRVAEMVPHDQEIHYHLGRMLGESGHYFEAHSQLAYAALYGHDMKKAQFHLRKAEGLAKTKKQRDELTKLQETINPKPPEEEGNGKLE</sequence>
<gene>
    <name evidence="11" type="ordered locus">Desal_2930</name>
</gene>
<feature type="domain" description="Peptidase M48" evidence="10">
    <location>
        <begin position="43"/>
        <end position="235"/>
    </location>
</feature>
<keyword evidence="5" id="KW-0862">Zinc</keyword>
<dbReference type="KEGG" id="dsa:Desal_2930"/>